<keyword evidence="2" id="KW-0472">Membrane</keyword>
<evidence type="ECO:0000313" key="5">
    <source>
        <dbReference type="Proteomes" id="UP000186235"/>
    </source>
</evidence>
<keyword evidence="2" id="KW-1133">Transmembrane helix</keyword>
<evidence type="ECO:0000256" key="1">
    <source>
        <dbReference type="SAM" id="MobiDB-lite"/>
    </source>
</evidence>
<feature type="region of interest" description="Disordered" evidence="1">
    <location>
        <begin position="47"/>
        <end position="67"/>
    </location>
</feature>
<accession>A0A1N6RPI7</accession>
<reference evidence="5" key="1">
    <citation type="submission" date="2017-01" db="EMBL/GenBank/DDBJ databases">
        <authorList>
            <person name="Varghese N."/>
            <person name="Submissions S."/>
        </authorList>
    </citation>
    <scope>NUCLEOTIDE SEQUENCE [LARGE SCALE GENOMIC DNA]</scope>
    <source>
        <strain evidence="5">3bp</strain>
    </source>
</reference>
<feature type="domain" description="Protein-glutamine gamma-glutamyltransferase-like C-terminal" evidence="3">
    <location>
        <begin position="164"/>
        <end position="232"/>
    </location>
</feature>
<evidence type="ECO:0000256" key="2">
    <source>
        <dbReference type="SAM" id="Phobius"/>
    </source>
</evidence>
<evidence type="ECO:0000259" key="3">
    <source>
        <dbReference type="Pfam" id="PF13559"/>
    </source>
</evidence>
<feature type="region of interest" description="Disordered" evidence="1">
    <location>
        <begin position="236"/>
        <end position="255"/>
    </location>
</feature>
<keyword evidence="2" id="KW-0812">Transmembrane</keyword>
<proteinExistence type="predicted"/>
<dbReference type="Proteomes" id="UP000186235">
    <property type="component" value="Unassembled WGS sequence"/>
</dbReference>
<dbReference type="InterPro" id="IPR025403">
    <property type="entry name" value="TgpA-like_C"/>
</dbReference>
<keyword evidence="5" id="KW-1185">Reference proteome</keyword>
<protein>
    <recommendedName>
        <fullName evidence="3">Protein-glutamine gamma-glutamyltransferase-like C-terminal domain-containing protein</fullName>
    </recommendedName>
</protein>
<feature type="transmembrane region" description="Helical" evidence="2">
    <location>
        <begin position="20"/>
        <end position="40"/>
    </location>
</feature>
<organism evidence="4 5">
    <name type="scientific">Cellulosimicrobium aquatile</name>
    <dbReference type="NCBI Taxonomy" id="1612203"/>
    <lineage>
        <taxon>Bacteria</taxon>
        <taxon>Bacillati</taxon>
        <taxon>Actinomycetota</taxon>
        <taxon>Actinomycetes</taxon>
        <taxon>Micrococcales</taxon>
        <taxon>Promicromonosporaceae</taxon>
        <taxon>Cellulosimicrobium</taxon>
    </lineage>
</organism>
<dbReference type="Pfam" id="PF13559">
    <property type="entry name" value="DUF4129"/>
    <property type="match status" value="1"/>
</dbReference>
<dbReference type="RefSeq" id="WP_076404862.1">
    <property type="nucleotide sequence ID" value="NZ_FTMI01000003.1"/>
</dbReference>
<feature type="transmembrane region" description="Helical" evidence="2">
    <location>
        <begin position="86"/>
        <end position="107"/>
    </location>
</feature>
<gene>
    <name evidence="4" type="ORF">SAMN05518682_2045</name>
</gene>
<evidence type="ECO:0000313" key="4">
    <source>
        <dbReference type="EMBL" id="SIQ30717.1"/>
    </source>
</evidence>
<sequence>MTTTQGDHDHRRSGPARFTAVTALALAAVLAAATSAPWSWDAPTWLSDLARDPTGPPPENVPQEAPTAPQELEIPLDATGMSFDTYLLWFLGAVVLVVLVVLARRHLPRLLARRRHRDLLLARPGDTALLAQDQVVPELRDAVHRVRAHLRTPDADPHDAVVAAWVALEHAAARAGTRRDPAQTPTEFTTAVLTSTPADPHAVATLRRLYHRARFGENPLGTTDLDAARHALTRIATDLGSPPDTGAPTDHRARP</sequence>
<dbReference type="AlphaFoldDB" id="A0A1N6RPI7"/>
<name>A0A1N6RPI7_9MICO</name>
<dbReference type="EMBL" id="FTMI01000003">
    <property type="protein sequence ID" value="SIQ30717.1"/>
    <property type="molecule type" value="Genomic_DNA"/>
</dbReference>